<feature type="compositionally biased region" description="Basic residues" evidence="2">
    <location>
        <begin position="298"/>
        <end position="307"/>
    </location>
</feature>
<name>A0A9Q0AP42_9PEZI</name>
<dbReference type="GO" id="GO:0012505">
    <property type="term" value="C:endomembrane system"/>
    <property type="evidence" value="ECO:0007669"/>
    <property type="project" value="TreeGrafter"/>
</dbReference>
<dbReference type="SMART" id="SM01117">
    <property type="entry name" value="Cyt-b5"/>
    <property type="match status" value="1"/>
</dbReference>
<evidence type="ECO:0000259" key="3">
    <source>
        <dbReference type="SMART" id="SM01117"/>
    </source>
</evidence>
<dbReference type="InterPro" id="IPR036400">
    <property type="entry name" value="Cyt_B5-like_heme/steroid_sf"/>
</dbReference>
<reference evidence="4" key="1">
    <citation type="submission" date="2021-03" db="EMBL/GenBank/DDBJ databases">
        <title>Revisited historic fungal species revealed as producer of novel bioactive compounds through whole genome sequencing and comparative genomics.</title>
        <authorList>
            <person name="Vignolle G.A."/>
            <person name="Hochenegger N."/>
            <person name="Mach R.L."/>
            <person name="Mach-Aigner A.R."/>
            <person name="Javad Rahimi M."/>
            <person name="Salim K.A."/>
            <person name="Chan C.M."/>
            <person name="Lim L.B.L."/>
            <person name="Cai F."/>
            <person name="Druzhinina I.S."/>
            <person name="U'Ren J.M."/>
            <person name="Derntl C."/>
        </authorList>
    </citation>
    <scope>NUCLEOTIDE SEQUENCE</scope>
    <source>
        <strain evidence="4">TUCIM 5799</strain>
    </source>
</reference>
<keyword evidence="5" id="KW-1185">Reference proteome</keyword>
<dbReference type="PANTHER" id="PTHR10281:SF76">
    <property type="entry name" value="CALCUTTA CUP-RELATED"/>
    <property type="match status" value="1"/>
</dbReference>
<comment type="caution">
    <text evidence="4">The sequence shown here is derived from an EMBL/GenBank/DDBJ whole genome shotgun (WGS) entry which is preliminary data.</text>
</comment>
<feature type="region of interest" description="Disordered" evidence="2">
    <location>
        <begin position="288"/>
        <end position="307"/>
    </location>
</feature>
<feature type="region of interest" description="Disordered" evidence="2">
    <location>
        <begin position="1"/>
        <end position="62"/>
    </location>
</feature>
<dbReference type="EMBL" id="JAFIMR010000015">
    <property type="protein sequence ID" value="KAI1869572.1"/>
    <property type="molecule type" value="Genomic_DNA"/>
</dbReference>
<dbReference type="InterPro" id="IPR050577">
    <property type="entry name" value="MAPR/NEUFC/NENF-like"/>
</dbReference>
<comment type="similarity">
    <text evidence="1">Belongs to the cytochrome b5 family. MAPR subfamily.</text>
</comment>
<dbReference type="GO" id="GO:0016020">
    <property type="term" value="C:membrane"/>
    <property type="evidence" value="ECO:0007669"/>
    <property type="project" value="TreeGrafter"/>
</dbReference>
<proteinExistence type="inferred from homology"/>
<feature type="domain" description="Cytochrome b5 heme-binding" evidence="3">
    <location>
        <begin position="147"/>
        <end position="225"/>
    </location>
</feature>
<dbReference type="InterPro" id="IPR001199">
    <property type="entry name" value="Cyt_B5-like_heme/steroid-bd"/>
</dbReference>
<evidence type="ECO:0000256" key="1">
    <source>
        <dbReference type="ARBA" id="ARBA00038357"/>
    </source>
</evidence>
<dbReference type="SUPFAM" id="SSF55856">
    <property type="entry name" value="Cytochrome b5-like heme/steroid binding domain"/>
    <property type="match status" value="1"/>
</dbReference>
<evidence type="ECO:0000313" key="4">
    <source>
        <dbReference type="EMBL" id="KAI1869572.1"/>
    </source>
</evidence>
<dbReference type="Pfam" id="PF00173">
    <property type="entry name" value="Cyt-b5"/>
    <property type="match status" value="1"/>
</dbReference>
<dbReference type="AlphaFoldDB" id="A0A9Q0AP42"/>
<protein>
    <recommendedName>
        <fullName evidence="3">Cytochrome b5 heme-binding domain-containing protein</fullName>
    </recommendedName>
</protein>
<dbReference type="PANTHER" id="PTHR10281">
    <property type="entry name" value="MEMBRANE-ASSOCIATED PROGESTERONE RECEPTOR COMPONENT-RELATED"/>
    <property type="match status" value="1"/>
</dbReference>
<feature type="compositionally biased region" description="Basic and acidic residues" evidence="2">
    <location>
        <begin position="288"/>
        <end position="297"/>
    </location>
</feature>
<dbReference type="Proteomes" id="UP000829685">
    <property type="component" value="Unassembled WGS sequence"/>
</dbReference>
<sequence>MPAETRGSVRQRKGKATTKADELPPLNARVTELNSSDDEAEEKLQEEPKPKPTPKARAESEDEYSPWLDIARVLTFLLVASAGLSYLISGGDSFTWGLKHPPKYLRRTWWEEQFVGYIPDNTNPLVASRRTETDPTPPVKQKSPLSIPIEELAQYDGTDPEKPIYLAINGTIYDVTANRRTYGPGGSYHVFAGADAARGFVTGCFADDRTADLRGIEEMHLPRDDPEIDAQYTAAQLAELREKELGDARQKVHDQLAHWVRFFEKNPKYPRVGFVKREKGWLEKEPRRKLCDQAEKGRPKRKAPGQE</sequence>
<gene>
    <name evidence="4" type="ORF">JX265_006662</name>
</gene>
<dbReference type="Gene3D" id="3.10.120.10">
    <property type="entry name" value="Cytochrome b5-like heme/steroid binding domain"/>
    <property type="match status" value="1"/>
</dbReference>
<accession>A0A9Q0AP42</accession>
<organism evidence="4 5">
    <name type="scientific">Neoarthrinium moseri</name>
    <dbReference type="NCBI Taxonomy" id="1658444"/>
    <lineage>
        <taxon>Eukaryota</taxon>
        <taxon>Fungi</taxon>
        <taxon>Dikarya</taxon>
        <taxon>Ascomycota</taxon>
        <taxon>Pezizomycotina</taxon>
        <taxon>Sordariomycetes</taxon>
        <taxon>Xylariomycetidae</taxon>
        <taxon>Amphisphaeriales</taxon>
        <taxon>Apiosporaceae</taxon>
        <taxon>Neoarthrinium</taxon>
    </lineage>
</organism>
<dbReference type="FunFam" id="3.10.120.10:FF:000018">
    <property type="entry name" value="Heme/steroid binding domain protein, putative"/>
    <property type="match status" value="1"/>
</dbReference>
<evidence type="ECO:0000256" key="2">
    <source>
        <dbReference type="SAM" id="MobiDB-lite"/>
    </source>
</evidence>
<evidence type="ECO:0000313" key="5">
    <source>
        <dbReference type="Proteomes" id="UP000829685"/>
    </source>
</evidence>